<keyword evidence="2" id="KW-1185">Reference proteome</keyword>
<dbReference type="AlphaFoldDB" id="A0A3D9L374"/>
<organism evidence="1 2">
    <name type="scientific">Marinoscillum furvescens DSM 4134</name>
    <dbReference type="NCBI Taxonomy" id="1122208"/>
    <lineage>
        <taxon>Bacteria</taxon>
        <taxon>Pseudomonadati</taxon>
        <taxon>Bacteroidota</taxon>
        <taxon>Cytophagia</taxon>
        <taxon>Cytophagales</taxon>
        <taxon>Reichenbachiellaceae</taxon>
        <taxon>Marinoscillum</taxon>
    </lineage>
</organism>
<evidence type="ECO:0000313" key="2">
    <source>
        <dbReference type="Proteomes" id="UP000256779"/>
    </source>
</evidence>
<reference evidence="1 2" key="1">
    <citation type="submission" date="2018-07" db="EMBL/GenBank/DDBJ databases">
        <title>Genomic Encyclopedia of Type Strains, Phase IV (KMG-IV): sequencing the most valuable type-strain genomes for metagenomic binning, comparative biology and taxonomic classification.</title>
        <authorList>
            <person name="Goeker M."/>
        </authorList>
    </citation>
    <scope>NUCLEOTIDE SEQUENCE [LARGE SCALE GENOMIC DNA]</scope>
    <source>
        <strain evidence="1 2">DSM 4134</strain>
    </source>
</reference>
<protein>
    <submittedName>
        <fullName evidence="1">Gliding motility-associated lipoprotein GldH</fullName>
    </submittedName>
</protein>
<gene>
    <name evidence="1" type="ORF">C7460_10716</name>
</gene>
<comment type="caution">
    <text evidence="1">The sequence shown here is derived from an EMBL/GenBank/DDBJ whole genome shotgun (WGS) entry which is preliminary data.</text>
</comment>
<proteinExistence type="predicted"/>
<sequence>MKNILWLGLVVALWGCDPNRVYDSNKDLDGYYWHKDSVQTFTFEVGDASRPHHVFANLRNTADYPFHNLYYRYTLLDSAGQALRTTLKNIYLFDSKTGEPNGSGLGDLFDHRQVLLENYDFPYAGDFQLDLQQYMRRDSLYGVAAVGVRVEVVAE</sequence>
<dbReference type="Proteomes" id="UP000256779">
    <property type="component" value="Unassembled WGS sequence"/>
</dbReference>
<dbReference type="Pfam" id="PF14109">
    <property type="entry name" value="GldH_lipo"/>
    <property type="match status" value="1"/>
</dbReference>
<dbReference type="NCBIfam" id="TIGR03511">
    <property type="entry name" value="GldH_lipo"/>
    <property type="match status" value="1"/>
</dbReference>
<name>A0A3D9L374_MARFU</name>
<evidence type="ECO:0000313" key="1">
    <source>
        <dbReference type="EMBL" id="RED99734.1"/>
    </source>
</evidence>
<dbReference type="EMBL" id="QREG01000007">
    <property type="protein sequence ID" value="RED99734.1"/>
    <property type="molecule type" value="Genomic_DNA"/>
</dbReference>
<dbReference type="OrthoDB" id="982482at2"/>
<dbReference type="RefSeq" id="WP_115867761.1">
    <property type="nucleotide sequence ID" value="NZ_QREG01000007.1"/>
</dbReference>
<accession>A0A3D9L374</accession>
<dbReference type="InterPro" id="IPR020018">
    <property type="entry name" value="Motility-assoc_lipoprot_GldH"/>
</dbReference>
<keyword evidence="1" id="KW-0449">Lipoprotein</keyword>